<dbReference type="AlphaFoldDB" id="A0A1I1KAD2"/>
<accession>A0A1I1KAD2</accession>
<keyword evidence="3" id="KW-1185">Reference proteome</keyword>
<gene>
    <name evidence="2" type="ORF">SAMN05421747_11547</name>
</gene>
<evidence type="ECO:0000256" key="1">
    <source>
        <dbReference type="SAM" id="SignalP"/>
    </source>
</evidence>
<proteinExistence type="predicted"/>
<dbReference type="PROSITE" id="PS51257">
    <property type="entry name" value="PROKAR_LIPOPROTEIN"/>
    <property type="match status" value="1"/>
</dbReference>
<dbReference type="EMBL" id="FOLL01000015">
    <property type="protein sequence ID" value="SFC57859.1"/>
    <property type="molecule type" value="Genomic_DNA"/>
</dbReference>
<feature type="signal peptide" evidence="1">
    <location>
        <begin position="1"/>
        <end position="26"/>
    </location>
</feature>
<feature type="chain" id="PRO_5011738612" evidence="1">
    <location>
        <begin position="27"/>
        <end position="271"/>
    </location>
</feature>
<protein>
    <submittedName>
        <fullName evidence="2">Uncharacterized protein</fullName>
    </submittedName>
</protein>
<reference evidence="2 3" key="1">
    <citation type="submission" date="2016-10" db="EMBL/GenBank/DDBJ databases">
        <authorList>
            <person name="de Groot N.N."/>
        </authorList>
    </citation>
    <scope>NUCLEOTIDE SEQUENCE [LARGE SCALE GENOMIC DNA]</scope>
    <source>
        <strain evidence="2 3">DSM 22900</strain>
    </source>
</reference>
<evidence type="ECO:0000313" key="2">
    <source>
        <dbReference type="EMBL" id="SFC57859.1"/>
    </source>
</evidence>
<name>A0A1I1KAD2_9SPHI</name>
<keyword evidence="1" id="KW-0732">Signal</keyword>
<dbReference type="Proteomes" id="UP000199577">
    <property type="component" value="Unassembled WGS sequence"/>
</dbReference>
<dbReference type="STRING" id="623281.SAMN05421747_11547"/>
<organism evidence="2 3">
    <name type="scientific">Parapedobacter composti</name>
    <dbReference type="NCBI Taxonomy" id="623281"/>
    <lineage>
        <taxon>Bacteria</taxon>
        <taxon>Pseudomonadati</taxon>
        <taxon>Bacteroidota</taxon>
        <taxon>Sphingobacteriia</taxon>
        <taxon>Sphingobacteriales</taxon>
        <taxon>Sphingobacteriaceae</taxon>
        <taxon>Parapedobacter</taxon>
    </lineage>
</organism>
<evidence type="ECO:0000313" key="3">
    <source>
        <dbReference type="Proteomes" id="UP000199577"/>
    </source>
</evidence>
<sequence length="271" mass="30409">MITLMKMNRVPHYLLALLLLAGCSKGEGPGLPDPLEEGNDWDIVIPSSKDQPGFGDTEGIPAGTPWQLPEGIEVVARPDKPFNPDLGLLHGSLNTFYADVNFINRLNVTVTVEIPGGLICLFKHEGRTQNGILTSTVRLQVPPTYADVSTPADTTTVYLGLGCLNYSMAFPWEENQQWDTQDYPIGKDMYEPGVVTTDPNIRKLLDLLKDYPKLRLTQHYNPQELFDEDYETPEWQLIYTLIQGALWEITDGPGLTRKDYRELVAALEPYK</sequence>